<keyword evidence="4" id="KW-1185">Reference proteome</keyword>
<evidence type="ECO:0000256" key="1">
    <source>
        <dbReference type="SAM" id="MobiDB-lite"/>
    </source>
</evidence>
<dbReference type="InterPro" id="IPR011460">
    <property type="entry name" value="Lcl_C"/>
</dbReference>
<feature type="domain" description="Lcl C-terminal" evidence="2">
    <location>
        <begin position="46"/>
        <end position="179"/>
    </location>
</feature>
<comment type="caution">
    <text evidence="3">The sequence shown here is derived from an EMBL/GenBank/DDBJ whole genome shotgun (WGS) entry which is preliminary data.</text>
</comment>
<dbReference type="RefSeq" id="WP_345196435.1">
    <property type="nucleotide sequence ID" value="NZ_BAABFL010000383.1"/>
</dbReference>
<feature type="region of interest" description="Disordered" evidence="1">
    <location>
        <begin position="187"/>
        <end position="215"/>
    </location>
</feature>
<proteinExistence type="predicted"/>
<dbReference type="Pfam" id="PF07603">
    <property type="entry name" value="Lcl_C"/>
    <property type="match status" value="1"/>
</dbReference>
<organism evidence="3 4">
    <name type="scientific">Kistimonas scapharcae</name>
    <dbReference type="NCBI Taxonomy" id="1036133"/>
    <lineage>
        <taxon>Bacteria</taxon>
        <taxon>Pseudomonadati</taxon>
        <taxon>Pseudomonadota</taxon>
        <taxon>Gammaproteobacteria</taxon>
        <taxon>Oceanospirillales</taxon>
        <taxon>Endozoicomonadaceae</taxon>
        <taxon>Kistimonas</taxon>
    </lineage>
</organism>
<feature type="compositionally biased region" description="Polar residues" evidence="1">
    <location>
        <begin position="205"/>
        <end position="215"/>
    </location>
</feature>
<dbReference type="EMBL" id="BAABFL010000383">
    <property type="protein sequence ID" value="GAA4650296.1"/>
    <property type="molecule type" value="Genomic_DNA"/>
</dbReference>
<reference evidence="4" key="1">
    <citation type="journal article" date="2019" name="Int. J. Syst. Evol. Microbiol.">
        <title>The Global Catalogue of Microorganisms (GCM) 10K type strain sequencing project: providing services to taxonomists for standard genome sequencing and annotation.</title>
        <authorList>
            <consortium name="The Broad Institute Genomics Platform"/>
            <consortium name="The Broad Institute Genome Sequencing Center for Infectious Disease"/>
            <person name="Wu L."/>
            <person name="Ma J."/>
        </authorList>
    </citation>
    <scope>NUCLEOTIDE SEQUENCE [LARGE SCALE GENOMIC DNA]</scope>
    <source>
        <strain evidence="4">JCM 17805</strain>
    </source>
</reference>
<evidence type="ECO:0000259" key="2">
    <source>
        <dbReference type="Pfam" id="PF07603"/>
    </source>
</evidence>
<evidence type="ECO:0000313" key="4">
    <source>
        <dbReference type="Proteomes" id="UP001500604"/>
    </source>
</evidence>
<protein>
    <recommendedName>
        <fullName evidence="2">Lcl C-terminal domain-containing protein</fullName>
    </recommendedName>
</protein>
<gene>
    <name evidence="3" type="ORF">GCM10023116_25790</name>
</gene>
<name>A0ABP8V3C6_9GAMM</name>
<accession>A0ABP8V3C6</accession>
<sequence>MNKYGMLAALISIVVFLQLLPSVRNKQYCDPGYQADTTAYHFNANGTVRHRTTGLVWERCLLGQTLNNAGTADKFTDDYCEGKPSKLSWFDMQERMKRNPGARLPSITELKTTMIAECKTPAVNLTIFPDTPHKGLLMSADEKIQNQDKTARYFYAISLYSSSMQLFQKNSRAYARFIREHVVTENDKKKLVKKSSPKEKAKTIPASNKQQETDQ</sequence>
<dbReference type="Proteomes" id="UP001500604">
    <property type="component" value="Unassembled WGS sequence"/>
</dbReference>
<evidence type="ECO:0000313" key="3">
    <source>
        <dbReference type="EMBL" id="GAA4650296.1"/>
    </source>
</evidence>